<accession>A0ABT9IUR8</accession>
<feature type="transmembrane region" description="Helical" evidence="2">
    <location>
        <begin position="224"/>
        <end position="248"/>
    </location>
</feature>
<gene>
    <name evidence="3" type="ORF">Q5Y73_00660</name>
</gene>
<proteinExistence type="predicted"/>
<dbReference type="PANTHER" id="PTHR23526">
    <property type="entry name" value="INTEGRAL MEMBRANE TRANSPORT PROTEIN-RELATED"/>
    <property type="match status" value="1"/>
</dbReference>
<dbReference type="Pfam" id="PF07690">
    <property type="entry name" value="MFS_1"/>
    <property type="match status" value="1"/>
</dbReference>
<evidence type="ECO:0000313" key="4">
    <source>
        <dbReference type="Proteomes" id="UP001231941"/>
    </source>
</evidence>
<keyword evidence="4" id="KW-1185">Reference proteome</keyword>
<dbReference type="Proteomes" id="UP001231941">
    <property type="component" value="Unassembled WGS sequence"/>
</dbReference>
<dbReference type="InterPro" id="IPR011701">
    <property type="entry name" value="MFS"/>
</dbReference>
<comment type="subcellular location">
    <subcellularLocation>
        <location evidence="1">Cell membrane</location>
        <topology evidence="1">Multi-pass membrane protein</topology>
    </subcellularLocation>
</comment>
<dbReference type="InterPro" id="IPR036259">
    <property type="entry name" value="MFS_trans_sf"/>
</dbReference>
<feature type="transmembrane region" description="Helical" evidence="2">
    <location>
        <begin position="82"/>
        <end position="101"/>
    </location>
</feature>
<name>A0ABT9IUR8_9BACL</name>
<protein>
    <submittedName>
        <fullName evidence="3">MFS transporter</fullName>
    </submittedName>
</protein>
<feature type="transmembrane region" description="Helical" evidence="2">
    <location>
        <begin position="143"/>
        <end position="165"/>
    </location>
</feature>
<comment type="caution">
    <text evidence="3">The sequence shown here is derived from an EMBL/GenBank/DDBJ whole genome shotgun (WGS) entry which is preliminary data.</text>
</comment>
<keyword evidence="2" id="KW-0472">Membrane</keyword>
<evidence type="ECO:0000256" key="1">
    <source>
        <dbReference type="ARBA" id="ARBA00004651"/>
    </source>
</evidence>
<dbReference type="EMBL" id="JAVAMP010000001">
    <property type="protein sequence ID" value="MDP5272609.1"/>
    <property type="molecule type" value="Genomic_DNA"/>
</dbReference>
<evidence type="ECO:0000256" key="2">
    <source>
        <dbReference type="SAM" id="Phobius"/>
    </source>
</evidence>
<reference evidence="3 4" key="1">
    <citation type="submission" date="2023-08" db="EMBL/GenBank/DDBJ databases">
        <authorList>
            <person name="Park J.-S."/>
        </authorList>
    </citation>
    <scope>NUCLEOTIDE SEQUENCE [LARGE SCALE GENOMIC DNA]</scope>
    <source>
        <strain evidence="3 4">2205SS18-9</strain>
    </source>
</reference>
<dbReference type="SUPFAM" id="SSF103473">
    <property type="entry name" value="MFS general substrate transporter"/>
    <property type="match status" value="1"/>
</dbReference>
<evidence type="ECO:0000313" key="3">
    <source>
        <dbReference type="EMBL" id="MDP5272609.1"/>
    </source>
</evidence>
<sequence>MLRKFSISSEKKFSKQAVWTLTNHAVYQFANSLSLIFINLYLWRLTNSLLINGLFNLFTLLSAPIGTMLMGRFAKQKDRLVVYRYGILLTAIFYLCILITQEKMVDYFYIFAILKGISTAFYWLGYFTLMFDVSNNQNRHRYLGWNLILTHIATLVGPIAAGTIISQSDALSGYSLVFMIAFSLFLMAAVGSFKMDKSELHHKKYYMKYLPLMLKKRPTLLKTLLGWFIIGFPQGILMYIPSILLFDVIQDEGYIGSLNAVFLAISILSSYTITRIAKIEFTKMYLLIAGLGFTFASMFVVWELSIYTLILFMSVHAVFKPLQANSYAAHYYQWIGELPLKQHFRVESIVIRETIINMGRALGVFIFMMLSQELNSVSLPWVLCFVLMFQLIIPSLVEGPYFLKKGVDFHDKNRRVGGSG</sequence>
<dbReference type="InterPro" id="IPR052528">
    <property type="entry name" value="Sugar_transport-like"/>
</dbReference>
<feature type="transmembrane region" description="Helical" evidence="2">
    <location>
        <begin position="171"/>
        <end position="193"/>
    </location>
</feature>
<feature type="transmembrane region" description="Helical" evidence="2">
    <location>
        <begin position="285"/>
        <end position="312"/>
    </location>
</feature>
<feature type="transmembrane region" description="Helical" evidence="2">
    <location>
        <begin position="49"/>
        <end position="70"/>
    </location>
</feature>
<keyword evidence="2" id="KW-1133">Transmembrane helix</keyword>
<dbReference type="Gene3D" id="1.20.1250.20">
    <property type="entry name" value="MFS general substrate transporter like domains"/>
    <property type="match status" value="1"/>
</dbReference>
<feature type="transmembrane region" description="Helical" evidence="2">
    <location>
        <begin position="254"/>
        <end position="273"/>
    </location>
</feature>
<feature type="transmembrane region" description="Helical" evidence="2">
    <location>
        <begin position="107"/>
        <end position="131"/>
    </location>
</feature>
<dbReference type="RefSeq" id="WP_305989923.1">
    <property type="nucleotide sequence ID" value="NZ_JAVAMP010000001.1"/>
</dbReference>
<feature type="transmembrane region" description="Helical" evidence="2">
    <location>
        <begin position="377"/>
        <end position="397"/>
    </location>
</feature>
<dbReference type="PANTHER" id="PTHR23526:SF2">
    <property type="entry name" value="MAJOR FACILITATOR SUPERFAMILY (MFS) PROFILE DOMAIN-CONTAINING PROTEIN"/>
    <property type="match status" value="1"/>
</dbReference>
<feature type="transmembrane region" description="Helical" evidence="2">
    <location>
        <begin position="21"/>
        <end position="43"/>
    </location>
</feature>
<organism evidence="3 4">
    <name type="scientific">Chengkuizengella axinellae</name>
    <dbReference type="NCBI Taxonomy" id="3064388"/>
    <lineage>
        <taxon>Bacteria</taxon>
        <taxon>Bacillati</taxon>
        <taxon>Bacillota</taxon>
        <taxon>Bacilli</taxon>
        <taxon>Bacillales</taxon>
        <taxon>Paenibacillaceae</taxon>
        <taxon>Chengkuizengella</taxon>
    </lineage>
</organism>
<keyword evidence="2" id="KW-0812">Transmembrane</keyword>